<dbReference type="EMBL" id="RXIC02000021">
    <property type="protein sequence ID" value="KAB1219895.1"/>
    <property type="molecule type" value="Genomic_DNA"/>
</dbReference>
<feature type="compositionally biased region" description="Polar residues" evidence="1">
    <location>
        <begin position="188"/>
        <end position="209"/>
    </location>
</feature>
<keyword evidence="4" id="KW-1185">Reference proteome</keyword>
<evidence type="ECO:0000256" key="1">
    <source>
        <dbReference type="SAM" id="MobiDB-lite"/>
    </source>
</evidence>
<feature type="region of interest" description="Disordered" evidence="1">
    <location>
        <begin position="159"/>
        <end position="277"/>
    </location>
</feature>
<reference evidence="3 4" key="1">
    <citation type="journal article" date="2019" name="Plant Biotechnol. J.">
        <title>The red bayberry genome and genetic basis of sex determination.</title>
        <authorList>
            <person name="Jia H.M."/>
            <person name="Jia H.J."/>
            <person name="Cai Q.L."/>
            <person name="Wang Y."/>
            <person name="Zhao H.B."/>
            <person name="Yang W.F."/>
            <person name="Wang G.Y."/>
            <person name="Li Y.H."/>
            <person name="Zhan D.L."/>
            <person name="Shen Y.T."/>
            <person name="Niu Q.F."/>
            <person name="Chang L."/>
            <person name="Qiu J."/>
            <person name="Zhao L."/>
            <person name="Xie H.B."/>
            <person name="Fu W.Y."/>
            <person name="Jin J."/>
            <person name="Li X.W."/>
            <person name="Jiao Y."/>
            <person name="Zhou C.C."/>
            <person name="Tu T."/>
            <person name="Chai C.Y."/>
            <person name="Gao J.L."/>
            <person name="Fan L.J."/>
            <person name="van de Weg E."/>
            <person name="Wang J.Y."/>
            <person name="Gao Z.S."/>
        </authorList>
    </citation>
    <scope>NUCLEOTIDE SEQUENCE [LARGE SCALE GENOMIC DNA]</scope>
    <source>
        <tissue evidence="3">Leaves</tissue>
    </source>
</reference>
<gene>
    <name evidence="3" type="ORF">CJ030_MR3G009537</name>
</gene>
<dbReference type="Proteomes" id="UP000516437">
    <property type="component" value="Chromosome 3"/>
</dbReference>
<accession>A0A6A1W448</accession>
<evidence type="ECO:0000313" key="4">
    <source>
        <dbReference type="Proteomes" id="UP000516437"/>
    </source>
</evidence>
<comment type="caution">
    <text evidence="3">The sequence shown here is derived from an EMBL/GenBank/DDBJ whole genome shotgun (WGS) entry which is preliminary data.</text>
</comment>
<dbReference type="AlphaFoldDB" id="A0A6A1W448"/>
<feature type="domain" description="PB1-like" evidence="2">
    <location>
        <begin position="9"/>
        <end position="85"/>
    </location>
</feature>
<evidence type="ECO:0000259" key="2">
    <source>
        <dbReference type="Pfam" id="PF26130"/>
    </source>
</evidence>
<organism evidence="3 4">
    <name type="scientific">Morella rubra</name>
    <name type="common">Chinese bayberry</name>
    <dbReference type="NCBI Taxonomy" id="262757"/>
    <lineage>
        <taxon>Eukaryota</taxon>
        <taxon>Viridiplantae</taxon>
        <taxon>Streptophyta</taxon>
        <taxon>Embryophyta</taxon>
        <taxon>Tracheophyta</taxon>
        <taxon>Spermatophyta</taxon>
        <taxon>Magnoliopsida</taxon>
        <taxon>eudicotyledons</taxon>
        <taxon>Gunneridae</taxon>
        <taxon>Pentapetalae</taxon>
        <taxon>rosids</taxon>
        <taxon>fabids</taxon>
        <taxon>Fagales</taxon>
        <taxon>Myricaceae</taxon>
        <taxon>Morella</taxon>
    </lineage>
</organism>
<feature type="compositionally biased region" description="Polar residues" evidence="1">
    <location>
        <begin position="246"/>
        <end position="255"/>
    </location>
</feature>
<feature type="compositionally biased region" description="Polar residues" evidence="1">
    <location>
        <begin position="268"/>
        <end position="277"/>
    </location>
</feature>
<protein>
    <recommendedName>
        <fullName evidence="2">PB1-like domain-containing protein</fullName>
    </recommendedName>
</protein>
<dbReference type="InterPro" id="IPR058594">
    <property type="entry name" value="PB1-like_dom_pln"/>
</dbReference>
<dbReference type="Pfam" id="PF26130">
    <property type="entry name" value="PB1-like"/>
    <property type="match status" value="1"/>
</dbReference>
<sequence>MNFVKKANVGGQVTFLGDLDPNFISVSHILKHVKVELKYNNVTRMCVKLGREAFVDAMAILETDADVLRVINKISQSKKKDELYICLEHEVDIPDYVGYGIRVENMESPQIRVAPGSPKKARVQVEGEPQDQYRVTHAGYGIWCGKCGVSDHNALSCKKLDNPNRQIYPKKPGKKNRNPEGTPHDGENGTSQTAGTFGTAGTSQPAGTTTRKRRGTQANVMESAQPRRSPRKKTSAQPNREVEQPNVVTMGSSKPPTLPHRSPRKKASTNPILRATQ</sequence>
<proteinExistence type="predicted"/>
<evidence type="ECO:0000313" key="3">
    <source>
        <dbReference type="EMBL" id="KAB1219895.1"/>
    </source>
</evidence>
<name>A0A6A1W448_9ROSI</name>